<evidence type="ECO:0000313" key="1">
    <source>
        <dbReference type="EMBL" id="OAP56040.1"/>
    </source>
</evidence>
<dbReference type="EMBL" id="LVYI01000010">
    <property type="protein sequence ID" value="OAP56040.1"/>
    <property type="molecule type" value="Genomic_DNA"/>
</dbReference>
<keyword evidence="2" id="KW-1185">Reference proteome</keyword>
<protein>
    <recommendedName>
        <fullName evidence="3">Aminoglycoside phosphotransferase domain-containing protein</fullName>
    </recommendedName>
</protein>
<gene>
    <name evidence="1" type="ORF">AYL99_10192</name>
</gene>
<sequence length="255" mass="29618">MLENAGIPTEIPRDCCYSTTDAYLLDLLHCHDQRLIHQPNAAISEYDLEGQMATIVALRALLPKFIDRRSRHGPFMFTLTDFHESNFIVDSQYRITGVMDLEWSCALPRDMQHPPFWLNGDEFDDLYGEGTGAKEEKFEIACEEFLQIFEEERESFPVHPRDYAQAMRESLSIRRHWYLAALKIPRIAYNLFVDCIQPQFAPAHSEGKGAIAFQDVMAKYWSADTWKFTEQKRRDWNNYLCQLRSISGPAAIRPA</sequence>
<proteinExistence type="predicted"/>
<comment type="caution">
    <text evidence="1">The sequence shown here is derived from an EMBL/GenBank/DDBJ whole genome shotgun (WGS) entry which is preliminary data.</text>
</comment>
<dbReference type="Proteomes" id="UP000078343">
    <property type="component" value="Unassembled WGS sequence"/>
</dbReference>
<dbReference type="STRING" id="1367422.A0A178Z8C1"/>
<dbReference type="RefSeq" id="XP_018689407.1">
    <property type="nucleotide sequence ID" value="XM_018841698.1"/>
</dbReference>
<evidence type="ECO:0000313" key="2">
    <source>
        <dbReference type="Proteomes" id="UP000078343"/>
    </source>
</evidence>
<organism evidence="1 2">
    <name type="scientific">Fonsecaea erecta</name>
    <dbReference type="NCBI Taxonomy" id="1367422"/>
    <lineage>
        <taxon>Eukaryota</taxon>
        <taxon>Fungi</taxon>
        <taxon>Dikarya</taxon>
        <taxon>Ascomycota</taxon>
        <taxon>Pezizomycotina</taxon>
        <taxon>Eurotiomycetes</taxon>
        <taxon>Chaetothyriomycetidae</taxon>
        <taxon>Chaetothyriales</taxon>
        <taxon>Herpotrichiellaceae</taxon>
        <taxon>Fonsecaea</taxon>
    </lineage>
</organism>
<dbReference type="AlphaFoldDB" id="A0A178Z8C1"/>
<name>A0A178Z8C1_9EURO</name>
<evidence type="ECO:0008006" key="3">
    <source>
        <dbReference type="Google" id="ProtNLM"/>
    </source>
</evidence>
<reference evidence="1 2" key="1">
    <citation type="submission" date="2016-04" db="EMBL/GenBank/DDBJ databases">
        <title>Draft genome of Fonsecaea erecta CBS 125763.</title>
        <authorList>
            <person name="Weiss V.A."/>
            <person name="Vicente V.A."/>
            <person name="Raittz R.T."/>
            <person name="Moreno L.F."/>
            <person name="De Souza E.M."/>
            <person name="Pedrosa F.O."/>
            <person name="Steffens M.B."/>
            <person name="Faoro H."/>
            <person name="Tadra-Sfeir M.Z."/>
            <person name="Najafzadeh M.J."/>
            <person name="Felipe M.S."/>
            <person name="Teixeira M."/>
            <person name="Sun J."/>
            <person name="Xi L."/>
            <person name="Gomes R."/>
            <person name="De Azevedo C.M."/>
            <person name="Salgado C.G."/>
            <person name="Da Silva M.B."/>
            <person name="Nascimento M.F."/>
            <person name="Queiroz-Telles F."/>
            <person name="Attili D.S."/>
            <person name="Gorbushina A."/>
        </authorList>
    </citation>
    <scope>NUCLEOTIDE SEQUENCE [LARGE SCALE GENOMIC DNA]</scope>
    <source>
        <strain evidence="1 2">CBS 125763</strain>
    </source>
</reference>
<dbReference type="OrthoDB" id="3645574at2759"/>
<dbReference type="GeneID" id="30014360"/>
<accession>A0A178Z8C1</accession>